<protein>
    <recommendedName>
        <fullName evidence="3">Bifunctional inhibitor/plant lipid transfer protein/seed storage helical domain-containing protein</fullName>
    </recommendedName>
</protein>
<reference evidence="1 2" key="1">
    <citation type="journal article" date="2024" name="Nat. Commun.">
        <title>Phylogenomics reveals the evolutionary origins of lichenization in chlorophyte algae.</title>
        <authorList>
            <person name="Puginier C."/>
            <person name="Libourel C."/>
            <person name="Otte J."/>
            <person name="Skaloud P."/>
            <person name="Haon M."/>
            <person name="Grisel S."/>
            <person name="Petersen M."/>
            <person name="Berrin J.G."/>
            <person name="Delaux P.M."/>
            <person name="Dal Grande F."/>
            <person name="Keller J."/>
        </authorList>
    </citation>
    <scope>NUCLEOTIDE SEQUENCE [LARGE SCALE GENOMIC DNA]</scope>
    <source>
        <strain evidence="1 2">SAG 216-7</strain>
    </source>
</reference>
<organism evidence="1 2">
    <name type="scientific">Coccomyxa subellipsoidea</name>
    <dbReference type="NCBI Taxonomy" id="248742"/>
    <lineage>
        <taxon>Eukaryota</taxon>
        <taxon>Viridiplantae</taxon>
        <taxon>Chlorophyta</taxon>
        <taxon>core chlorophytes</taxon>
        <taxon>Trebouxiophyceae</taxon>
        <taxon>Trebouxiophyceae incertae sedis</taxon>
        <taxon>Coccomyxaceae</taxon>
        <taxon>Coccomyxa</taxon>
    </lineage>
</organism>
<dbReference type="EMBL" id="JALJOT010000015">
    <property type="protein sequence ID" value="KAK9902660.1"/>
    <property type="molecule type" value="Genomic_DNA"/>
</dbReference>
<comment type="caution">
    <text evidence="1">The sequence shown here is derived from an EMBL/GenBank/DDBJ whole genome shotgun (WGS) entry which is preliminary data.</text>
</comment>
<evidence type="ECO:0008006" key="3">
    <source>
        <dbReference type="Google" id="ProtNLM"/>
    </source>
</evidence>
<sequence>MAFVTAAQLVISHTKTGRRAYHEMLHRNLRAAATLAAVCLAIHAALPLKAHAHSRQLLQGGCVGIGQDITSTDSPCYTFVTGPSLAEYRRIAALSDAGVANEVATHPAPPPECCVIARPFLENGCGCNQRFLNLASNFGHPRAEVIAGYRLLKASSCTNSTNGGAIADPCGMTGPQSV</sequence>
<evidence type="ECO:0000313" key="2">
    <source>
        <dbReference type="Proteomes" id="UP001491310"/>
    </source>
</evidence>
<proteinExistence type="predicted"/>
<gene>
    <name evidence="1" type="ORF">WJX75_001724</name>
</gene>
<name>A0ABR2YD77_9CHLO</name>
<evidence type="ECO:0000313" key="1">
    <source>
        <dbReference type="EMBL" id="KAK9902660.1"/>
    </source>
</evidence>
<dbReference type="Proteomes" id="UP001491310">
    <property type="component" value="Unassembled WGS sequence"/>
</dbReference>
<keyword evidence="2" id="KW-1185">Reference proteome</keyword>
<accession>A0ABR2YD77</accession>